<keyword evidence="2" id="KW-1185">Reference proteome</keyword>
<comment type="caution">
    <text evidence="1">The sequence shown here is derived from an EMBL/GenBank/DDBJ whole genome shotgun (WGS) entry which is preliminary data.</text>
</comment>
<dbReference type="AlphaFoldDB" id="A0A4Y7R7J1"/>
<dbReference type="EMBL" id="QFGA01000003">
    <property type="protein sequence ID" value="TEB04600.1"/>
    <property type="molecule type" value="Genomic_DNA"/>
</dbReference>
<organism evidence="1 2">
    <name type="scientific">Pelotomaculum schinkii</name>
    <dbReference type="NCBI Taxonomy" id="78350"/>
    <lineage>
        <taxon>Bacteria</taxon>
        <taxon>Bacillati</taxon>
        <taxon>Bacillota</taxon>
        <taxon>Clostridia</taxon>
        <taxon>Eubacteriales</taxon>
        <taxon>Desulfotomaculaceae</taxon>
        <taxon>Pelotomaculum</taxon>
    </lineage>
</organism>
<sequence length="128" mass="13964">MEILKKVSEGAKSISEGAKSIGKKSSDLVETARLKMEISKLEKEMENNITALGNLVYLQYKGDEGLAEEIDRLLLSTRSLESDIADITEQIVKINPKPPVCASCHEELPQNAKFCCNCGAKVPEAPAE</sequence>
<gene>
    <name evidence="1" type="ORF">Psch_03361</name>
</gene>
<dbReference type="Proteomes" id="UP000298324">
    <property type="component" value="Unassembled WGS sequence"/>
</dbReference>
<proteinExistence type="predicted"/>
<name>A0A4Y7R7J1_9FIRM</name>
<dbReference type="RefSeq" id="WP_134220231.1">
    <property type="nucleotide sequence ID" value="NZ_QFGA01000003.1"/>
</dbReference>
<reference evidence="1 2" key="1">
    <citation type="journal article" date="2018" name="Environ. Microbiol.">
        <title>Novel energy conservation strategies and behaviour of Pelotomaculum schinkii driving syntrophic propionate catabolism.</title>
        <authorList>
            <person name="Hidalgo-Ahumada C.A.P."/>
            <person name="Nobu M.K."/>
            <person name="Narihiro T."/>
            <person name="Tamaki H."/>
            <person name="Liu W.T."/>
            <person name="Kamagata Y."/>
            <person name="Stams A.J.M."/>
            <person name="Imachi H."/>
            <person name="Sousa D.Z."/>
        </authorList>
    </citation>
    <scope>NUCLEOTIDE SEQUENCE [LARGE SCALE GENOMIC DNA]</scope>
    <source>
        <strain evidence="1 2">HH</strain>
    </source>
</reference>
<evidence type="ECO:0000313" key="1">
    <source>
        <dbReference type="EMBL" id="TEB04600.1"/>
    </source>
</evidence>
<evidence type="ECO:0000313" key="2">
    <source>
        <dbReference type="Proteomes" id="UP000298324"/>
    </source>
</evidence>
<accession>A0A4Y7R7J1</accession>
<evidence type="ECO:0008006" key="3">
    <source>
        <dbReference type="Google" id="ProtNLM"/>
    </source>
</evidence>
<protein>
    <recommendedName>
        <fullName evidence="3">Zinc-ribbon domain-containing protein</fullName>
    </recommendedName>
</protein>